<dbReference type="InterPro" id="IPR001387">
    <property type="entry name" value="Cro/C1-type_HTH"/>
</dbReference>
<dbReference type="SMART" id="SM00530">
    <property type="entry name" value="HTH_XRE"/>
    <property type="match status" value="1"/>
</dbReference>
<protein>
    <submittedName>
        <fullName evidence="3">XRE family transcriptional regulator</fullName>
    </submittedName>
</protein>
<proteinExistence type="predicted"/>
<dbReference type="Gene3D" id="1.10.260.40">
    <property type="entry name" value="lambda repressor-like DNA-binding domains"/>
    <property type="match status" value="1"/>
</dbReference>
<keyword evidence="1" id="KW-0238">DNA-binding</keyword>
<accession>A0A4R9AAW5</accession>
<evidence type="ECO:0000313" key="4">
    <source>
        <dbReference type="Proteomes" id="UP000297447"/>
    </source>
</evidence>
<dbReference type="GO" id="GO:0003700">
    <property type="term" value="F:DNA-binding transcription factor activity"/>
    <property type="evidence" value="ECO:0007669"/>
    <property type="project" value="TreeGrafter"/>
</dbReference>
<gene>
    <name evidence="3" type="ORF">E3T55_03605</name>
</gene>
<dbReference type="InterPro" id="IPR010982">
    <property type="entry name" value="Lambda_DNA-bd_dom_sf"/>
</dbReference>
<evidence type="ECO:0000313" key="3">
    <source>
        <dbReference type="EMBL" id="TFD54519.1"/>
    </source>
</evidence>
<dbReference type="GO" id="GO:0003677">
    <property type="term" value="F:DNA binding"/>
    <property type="evidence" value="ECO:0007669"/>
    <property type="project" value="UniProtKB-KW"/>
</dbReference>
<evidence type="ECO:0000256" key="1">
    <source>
        <dbReference type="ARBA" id="ARBA00023125"/>
    </source>
</evidence>
<reference evidence="3 4" key="1">
    <citation type="submission" date="2019-03" db="EMBL/GenBank/DDBJ databases">
        <title>Genomics of glacier-inhabiting Cryobacterium strains.</title>
        <authorList>
            <person name="Liu Q."/>
            <person name="Xin Y.-H."/>
        </authorList>
    </citation>
    <scope>NUCLEOTIDE SEQUENCE [LARGE SCALE GENOMIC DNA]</scope>
    <source>
        <strain evidence="3 4">Hh14</strain>
    </source>
</reference>
<evidence type="ECO:0000259" key="2">
    <source>
        <dbReference type="PROSITE" id="PS50943"/>
    </source>
</evidence>
<dbReference type="Proteomes" id="UP000297447">
    <property type="component" value="Unassembled WGS sequence"/>
</dbReference>
<dbReference type="PANTHER" id="PTHR46797">
    <property type="entry name" value="HTH-TYPE TRANSCRIPTIONAL REGULATOR"/>
    <property type="match status" value="1"/>
</dbReference>
<name>A0A4R9AAW5_9MICO</name>
<dbReference type="SUPFAM" id="SSF47413">
    <property type="entry name" value="lambda repressor-like DNA-binding domains"/>
    <property type="match status" value="1"/>
</dbReference>
<feature type="domain" description="HTH cro/C1-type" evidence="2">
    <location>
        <begin position="72"/>
        <end position="126"/>
    </location>
</feature>
<dbReference type="EMBL" id="SOHE01000016">
    <property type="protein sequence ID" value="TFD54519.1"/>
    <property type="molecule type" value="Genomic_DNA"/>
</dbReference>
<dbReference type="GO" id="GO:0005829">
    <property type="term" value="C:cytosol"/>
    <property type="evidence" value="ECO:0007669"/>
    <property type="project" value="TreeGrafter"/>
</dbReference>
<keyword evidence="4" id="KW-1185">Reference proteome</keyword>
<dbReference type="AlphaFoldDB" id="A0A4R9AAW5"/>
<organism evidence="3 4">
    <name type="scientific">Cryobacterium frigoriphilum</name>
    <dbReference type="NCBI Taxonomy" id="1259150"/>
    <lineage>
        <taxon>Bacteria</taxon>
        <taxon>Bacillati</taxon>
        <taxon>Actinomycetota</taxon>
        <taxon>Actinomycetes</taxon>
        <taxon>Micrococcales</taxon>
        <taxon>Microbacteriaceae</taxon>
        <taxon>Cryobacterium</taxon>
    </lineage>
</organism>
<sequence>MAAAQPTRGPNRDRNNSILLIGETFATSAFSRATLNHDEDRIVITADPTALAALSVPADEPALDALTLGRRIRELRTERRMTLDALATAIDRAPSQVSMIENGKREPRLSMLRTIAIALGTTLDELLTTEVSSPRAALEIAVERAVRGPVFEALGLPRIRVSKGQSDDTLQTILSLHNEIDRLHRERVATPEEARRANAQLRGIMREQDNYFPELEAQALELLAAVGHSGGPVSQQDIADMADHLGYSLHYVNDLPHSTRTVTDKRNGRIYLPTERSSSRDSRSPIVQAFASHLCAHKEPENYAEFLRQRVETNYLTAAILLPERDAVRMLTEAKTLRRISMEDLRDAFAVSYETAAHRFTNLATARLDIPVHFMKVHESGTIIKAYENDSVRFPSDALGAVEGTTVCRSWTARTVFDVPDRFSAWYQYTDTPTGTFWCTARVEKAKEGEYSVSVGVPFDHVKWFRGRETPHREVSKCPDESCCRRAPGDLADRWAGQSWPAARTPTSLLAALPTGTFPGVDQTEVYQFLEAHAPH</sequence>
<dbReference type="PANTHER" id="PTHR46797:SF1">
    <property type="entry name" value="METHYLPHOSPHONATE SYNTHASE"/>
    <property type="match status" value="1"/>
</dbReference>
<comment type="caution">
    <text evidence="3">The sequence shown here is derived from an EMBL/GenBank/DDBJ whole genome shotgun (WGS) entry which is preliminary data.</text>
</comment>
<dbReference type="CDD" id="cd00093">
    <property type="entry name" value="HTH_XRE"/>
    <property type="match status" value="1"/>
</dbReference>
<dbReference type="OrthoDB" id="9810578at2"/>
<dbReference type="InterPro" id="IPR050807">
    <property type="entry name" value="TransReg_Diox_bact_type"/>
</dbReference>
<dbReference type="PROSITE" id="PS50943">
    <property type="entry name" value="HTH_CROC1"/>
    <property type="match status" value="1"/>
</dbReference>
<dbReference type="Pfam" id="PF01381">
    <property type="entry name" value="HTH_3"/>
    <property type="match status" value="1"/>
</dbReference>